<organism evidence="4">
    <name type="scientific">Culicoides sonorensis</name>
    <name type="common">Biting midge</name>
    <dbReference type="NCBI Taxonomy" id="179676"/>
    <lineage>
        <taxon>Eukaryota</taxon>
        <taxon>Metazoa</taxon>
        <taxon>Ecdysozoa</taxon>
        <taxon>Arthropoda</taxon>
        <taxon>Hexapoda</taxon>
        <taxon>Insecta</taxon>
        <taxon>Pterygota</taxon>
        <taxon>Neoptera</taxon>
        <taxon>Endopterygota</taxon>
        <taxon>Diptera</taxon>
        <taxon>Nematocera</taxon>
        <taxon>Chironomoidea</taxon>
        <taxon>Ceratopogonidae</taxon>
        <taxon>Ceratopogoninae</taxon>
        <taxon>Culicoides</taxon>
        <taxon>Monoculicoides</taxon>
    </lineage>
</organism>
<dbReference type="PANTHER" id="PTHR13341:SF2">
    <property type="entry name" value="PROTEIN SEELE"/>
    <property type="match status" value="1"/>
</dbReference>
<gene>
    <name evidence="4" type="primary">CSON000318</name>
</gene>
<feature type="signal peptide" evidence="2">
    <location>
        <begin position="1"/>
        <end position="25"/>
    </location>
</feature>
<name>A0A336MGW9_CULSO</name>
<sequence length="201" mass="22798">MKTETIKLIILIGLGLISLIGQTNGNSSNKDHREIKCHICKATIAEMDLAISKVDPNKKVEVGNFRLDTSGSATSRKIPLTKSEMYLTELMESVCDKMDDYARARYKSNGRLTVLKMITEGGAMNPDISKVDFVQDEDLNKSLKHLCLEILEDHEEPVLKMYMAEQMPKDPEYELCTQTAALCDDKPLEDDYNFEEDREEL</sequence>
<protein>
    <submittedName>
        <fullName evidence="4">CSON000318 protein</fullName>
    </submittedName>
</protein>
<dbReference type="AlphaFoldDB" id="A0A336MGW9"/>
<evidence type="ECO:0000256" key="1">
    <source>
        <dbReference type="ARBA" id="ARBA00007285"/>
    </source>
</evidence>
<evidence type="ECO:0000259" key="3">
    <source>
        <dbReference type="Pfam" id="PF11938"/>
    </source>
</evidence>
<evidence type="ECO:0000313" key="4">
    <source>
        <dbReference type="EMBL" id="SSX28651.1"/>
    </source>
</evidence>
<dbReference type="PANTHER" id="PTHR13341">
    <property type="entry name" value="MIR-INTERACTING SAPOSIN-LIKE PROTEIN"/>
    <property type="match status" value="1"/>
</dbReference>
<dbReference type="GO" id="GO:0005783">
    <property type="term" value="C:endoplasmic reticulum"/>
    <property type="evidence" value="ECO:0007669"/>
    <property type="project" value="TreeGrafter"/>
</dbReference>
<dbReference type="InterPro" id="IPR021852">
    <property type="entry name" value="DUF3456"/>
</dbReference>
<dbReference type="OMA" id="NACNDFI"/>
<dbReference type="InterPro" id="IPR042415">
    <property type="entry name" value="CNPY"/>
</dbReference>
<dbReference type="Pfam" id="PF11938">
    <property type="entry name" value="DUF3456"/>
    <property type="match status" value="1"/>
</dbReference>
<dbReference type="VEuPathDB" id="VectorBase:CSON000318"/>
<proteinExistence type="inferred from homology"/>
<reference evidence="4" key="1">
    <citation type="submission" date="2018-07" db="EMBL/GenBank/DDBJ databases">
        <authorList>
            <person name="Quirk P.G."/>
            <person name="Krulwich T.A."/>
        </authorList>
    </citation>
    <scope>NUCLEOTIDE SEQUENCE</scope>
</reference>
<accession>A0A336MGW9</accession>
<comment type="similarity">
    <text evidence="1">Belongs to the canopy family.</text>
</comment>
<dbReference type="EMBL" id="UFQT01001052">
    <property type="protein sequence ID" value="SSX28651.1"/>
    <property type="molecule type" value="Genomic_DNA"/>
</dbReference>
<evidence type="ECO:0000256" key="2">
    <source>
        <dbReference type="SAM" id="SignalP"/>
    </source>
</evidence>
<feature type="chain" id="PRO_5016413146" evidence="2">
    <location>
        <begin position="26"/>
        <end position="201"/>
    </location>
</feature>
<keyword evidence="2" id="KW-0732">Signal</keyword>
<feature type="domain" description="DUF3456" evidence="3">
    <location>
        <begin position="36"/>
        <end position="183"/>
    </location>
</feature>